<name>A0A839V534_9PROT</name>
<dbReference type="Proteomes" id="UP000557688">
    <property type="component" value="Unassembled WGS sequence"/>
</dbReference>
<keyword evidence="3" id="KW-1185">Reference proteome</keyword>
<dbReference type="SUPFAM" id="SSF158837">
    <property type="entry name" value="AGR C 984p-like"/>
    <property type="match status" value="1"/>
</dbReference>
<proteinExistence type="predicted"/>
<dbReference type="RefSeq" id="WP_176622053.1">
    <property type="nucleotide sequence ID" value="NZ_JABXXQ010000028.1"/>
</dbReference>
<dbReference type="Pfam" id="PF06748">
    <property type="entry name" value="DUF1217"/>
    <property type="match status" value="1"/>
</dbReference>
<reference evidence="1 3" key="2">
    <citation type="submission" date="2020-08" db="EMBL/GenBank/DDBJ databases">
        <title>Genomic Encyclopedia of Type Strains, Phase III (KMG-III): the genomes of soil and plant-associated and newly described type strains.</title>
        <authorList>
            <person name="Whitman W."/>
        </authorList>
    </citation>
    <scope>NUCLEOTIDE SEQUENCE [LARGE SCALE GENOMIC DNA]</scope>
    <source>
        <strain evidence="1 3">CECT 8088</strain>
    </source>
</reference>
<dbReference type="Gene3D" id="1.10.3700.10">
    <property type="entry name" value="AGR C 984p-like"/>
    <property type="match status" value="1"/>
</dbReference>
<accession>A0A839V534</accession>
<sequence>MSISSLGGSPVATFIQIAGNETSAAQKAQKASASETSALAHFTAATKTLTSPAALLKDYKTLQVVLSAYGMSNQINATAVLSKLMTQDPTSATSLARTSGNAAWQTFASAMSSWKPTPFTASVVSNITQGYVLAQYENQQQDASPGLGDALYYARNASSVKSVSQLMADSRLLNVTLIMHGVNPTQYGALDYTLQKQMVTKMVNLSDFKSTSTINRNAERYLCMLQTNPDWAPTAPSAGSANPLLTLFNSSGGANSLTALAAGALSFSA</sequence>
<evidence type="ECO:0000313" key="1">
    <source>
        <dbReference type="EMBL" id="MBB3174652.1"/>
    </source>
</evidence>
<dbReference type="InterPro" id="IPR010626">
    <property type="entry name" value="DUF1217"/>
</dbReference>
<comment type="caution">
    <text evidence="1">The sequence shown here is derived from an EMBL/GenBank/DDBJ whole genome shotgun (WGS) entry which is preliminary data.</text>
</comment>
<evidence type="ECO:0000313" key="2">
    <source>
        <dbReference type="EMBL" id="NVN29331.1"/>
    </source>
</evidence>
<evidence type="ECO:0000313" key="3">
    <source>
        <dbReference type="Proteomes" id="UP000557688"/>
    </source>
</evidence>
<dbReference type="Proteomes" id="UP000565205">
    <property type="component" value="Unassembled WGS sequence"/>
</dbReference>
<dbReference type="EMBL" id="JACHXV010000010">
    <property type="protein sequence ID" value="MBB3174652.1"/>
    <property type="molecule type" value="Genomic_DNA"/>
</dbReference>
<dbReference type="InterPro" id="IPR023157">
    <property type="entry name" value="AGR-C-984p-like_sf"/>
</dbReference>
<dbReference type="AlphaFoldDB" id="A0A839V534"/>
<protein>
    <submittedName>
        <fullName evidence="2">DUF1217 domain-containing protein</fullName>
    </submittedName>
</protein>
<reference evidence="2 4" key="1">
    <citation type="submission" date="2020-06" db="EMBL/GenBank/DDBJ databases">
        <title>Description of novel acetic acid bacteria.</title>
        <authorList>
            <person name="Sombolestani A."/>
        </authorList>
    </citation>
    <scope>NUCLEOTIDE SEQUENCE [LARGE SCALE GENOMIC DNA]</scope>
    <source>
        <strain evidence="2 4">LMG 26838</strain>
    </source>
</reference>
<dbReference type="EMBL" id="JABXXQ010000028">
    <property type="protein sequence ID" value="NVN29331.1"/>
    <property type="molecule type" value="Genomic_DNA"/>
</dbReference>
<gene>
    <name evidence="1" type="ORF">FHR90_002498</name>
    <name evidence="2" type="ORF">HUK83_03120</name>
</gene>
<organism evidence="1 3">
    <name type="scientific">Endobacter medicaginis</name>
    <dbReference type="NCBI Taxonomy" id="1181271"/>
    <lineage>
        <taxon>Bacteria</taxon>
        <taxon>Pseudomonadati</taxon>
        <taxon>Pseudomonadota</taxon>
        <taxon>Alphaproteobacteria</taxon>
        <taxon>Acetobacterales</taxon>
        <taxon>Acetobacteraceae</taxon>
        <taxon>Endobacter</taxon>
    </lineage>
</organism>
<evidence type="ECO:0000313" key="4">
    <source>
        <dbReference type="Proteomes" id="UP000565205"/>
    </source>
</evidence>